<gene>
    <name evidence="1" type="ORF">Acr_10g0010430</name>
</gene>
<dbReference type="AlphaFoldDB" id="A0A7J0FAC7"/>
<evidence type="ECO:0000313" key="2">
    <source>
        <dbReference type="Proteomes" id="UP000585474"/>
    </source>
</evidence>
<proteinExistence type="predicted"/>
<dbReference type="EMBL" id="BJWL01000010">
    <property type="protein sequence ID" value="GFY95658.1"/>
    <property type="molecule type" value="Genomic_DNA"/>
</dbReference>
<reference evidence="1 2" key="1">
    <citation type="submission" date="2019-07" db="EMBL/GenBank/DDBJ databases">
        <title>De Novo Assembly of kiwifruit Actinidia rufa.</title>
        <authorList>
            <person name="Sugita-Konishi S."/>
            <person name="Sato K."/>
            <person name="Mori E."/>
            <person name="Abe Y."/>
            <person name="Kisaki G."/>
            <person name="Hamano K."/>
            <person name="Suezawa K."/>
            <person name="Otani M."/>
            <person name="Fukuda T."/>
            <person name="Manabe T."/>
            <person name="Gomi K."/>
            <person name="Tabuchi M."/>
            <person name="Akimitsu K."/>
            <person name="Kataoka I."/>
        </authorList>
    </citation>
    <scope>NUCLEOTIDE SEQUENCE [LARGE SCALE GENOMIC DNA]</scope>
    <source>
        <strain evidence="2">cv. Fuchu</strain>
    </source>
</reference>
<accession>A0A7J0FAC7</accession>
<dbReference type="OrthoDB" id="1432456at2759"/>
<sequence length="338" mass="37988">MINHIDTKNVEGGNKDNSGNRASFVEILQGKGALKEVPQTVKIKAREVGNGWLLRSAVAKIPPYRSLMMIQQHLRSVGHLDIQVRHMCGDWVVLTFPTGKDLLSMLGEVGKNKASTAIMEPINKVINLEVNGVLFPFWVCEEQVVTNLVSRIKCNCIRCKEVGVEEEVFSQETREEDNSMGESEANDHVLNEVVDTYEGKADRNVHEMGVSDMGIEVVEWVKKSSSKFAENGFPEADVEVGVANVVLGALHHMRGVGEIEEEKEIHGRHLRGWVKKITREHKVDFVLLQESKLENVNRGMVHQLWKDDDFDFVEVRADGSAGGLLCFWDLEIFSLEEV</sequence>
<organism evidence="1 2">
    <name type="scientific">Actinidia rufa</name>
    <dbReference type="NCBI Taxonomy" id="165716"/>
    <lineage>
        <taxon>Eukaryota</taxon>
        <taxon>Viridiplantae</taxon>
        <taxon>Streptophyta</taxon>
        <taxon>Embryophyta</taxon>
        <taxon>Tracheophyta</taxon>
        <taxon>Spermatophyta</taxon>
        <taxon>Magnoliopsida</taxon>
        <taxon>eudicotyledons</taxon>
        <taxon>Gunneridae</taxon>
        <taxon>Pentapetalae</taxon>
        <taxon>asterids</taxon>
        <taxon>Ericales</taxon>
        <taxon>Actinidiaceae</taxon>
        <taxon>Actinidia</taxon>
    </lineage>
</organism>
<protein>
    <recommendedName>
        <fullName evidence="3">DNAse I-like superfamily protein</fullName>
    </recommendedName>
</protein>
<name>A0A7J0FAC7_9ERIC</name>
<evidence type="ECO:0008006" key="3">
    <source>
        <dbReference type="Google" id="ProtNLM"/>
    </source>
</evidence>
<dbReference type="Proteomes" id="UP000585474">
    <property type="component" value="Unassembled WGS sequence"/>
</dbReference>
<evidence type="ECO:0000313" key="1">
    <source>
        <dbReference type="EMBL" id="GFY95658.1"/>
    </source>
</evidence>
<keyword evidence="2" id="KW-1185">Reference proteome</keyword>
<comment type="caution">
    <text evidence="1">The sequence shown here is derived from an EMBL/GenBank/DDBJ whole genome shotgun (WGS) entry which is preliminary data.</text>
</comment>